<dbReference type="RefSeq" id="WP_184105447.1">
    <property type="nucleotide sequence ID" value="NZ_JACHNX010000005.1"/>
</dbReference>
<dbReference type="Proteomes" id="UP000704529">
    <property type="component" value="Unassembled WGS sequence"/>
</dbReference>
<dbReference type="Proteomes" id="UP000584663">
    <property type="component" value="Unassembled WGS sequence"/>
</dbReference>
<dbReference type="AlphaFoldDB" id="A0AA41A1F8"/>
<evidence type="ECO:0000256" key="2">
    <source>
        <dbReference type="SAM" id="Phobius"/>
    </source>
</evidence>
<evidence type="ECO:0000313" key="6">
    <source>
        <dbReference type="Proteomes" id="UP000704529"/>
    </source>
</evidence>
<evidence type="ECO:0000313" key="3">
    <source>
        <dbReference type="EMBL" id="MBB4609507.1"/>
    </source>
</evidence>
<evidence type="ECO:0000313" key="4">
    <source>
        <dbReference type="EMBL" id="MBN3560241.1"/>
    </source>
</evidence>
<proteinExistence type="predicted"/>
<keyword evidence="2" id="KW-1133">Transmembrane helix</keyword>
<evidence type="ECO:0000313" key="5">
    <source>
        <dbReference type="Proteomes" id="UP000584663"/>
    </source>
</evidence>
<name>A0AA41A1F8_9SPHN</name>
<accession>A0AA41A1F8</accession>
<evidence type="ECO:0008006" key="7">
    <source>
        <dbReference type="Google" id="ProtNLM"/>
    </source>
</evidence>
<sequence>MTAAYRLKGIGWFGSCVAVVLGFYLVSLQVAAERKKLDDVNGRIAAAQRDIRALETEFDTRANLVQLEKWNGDTLALTAPVAGQFVGDEAQLASLDVTRGPAEGAIQTAALLVPSQPAPVVVQPEAVAAAAAPAAPAKPNAPAPVVRLAKVDLPKPQIVQAVSEHVVTTKKAKPAPIATVRTAAAVAKVRPEAVVMLDRQLLSDTTLGDILKGAKTEARRRR</sequence>
<protein>
    <recommendedName>
        <fullName evidence="7">Colicin transporter</fullName>
    </recommendedName>
</protein>
<feature type="transmembrane region" description="Helical" evidence="2">
    <location>
        <begin position="12"/>
        <end position="32"/>
    </location>
</feature>
<keyword evidence="2" id="KW-0472">Membrane</keyword>
<reference evidence="3 5" key="1">
    <citation type="submission" date="2020-08" db="EMBL/GenBank/DDBJ databases">
        <title>Genomic Encyclopedia of Type Strains, Phase IV (KMG-IV): sequencing the most valuable type-strain genomes for metagenomic binning, comparative biology and taxonomic classification.</title>
        <authorList>
            <person name="Goeker M."/>
        </authorList>
    </citation>
    <scope>NUCLEOTIDE SEQUENCE [LARGE SCALE GENOMIC DNA]</scope>
    <source>
        <strain evidence="3 5">DSM 14562</strain>
    </source>
</reference>
<organism evidence="4 6">
    <name type="scientific">Sphingomonas yabuuchiae</name>
    <dbReference type="NCBI Taxonomy" id="172044"/>
    <lineage>
        <taxon>Bacteria</taxon>
        <taxon>Pseudomonadati</taxon>
        <taxon>Pseudomonadota</taxon>
        <taxon>Alphaproteobacteria</taxon>
        <taxon>Sphingomonadales</taxon>
        <taxon>Sphingomonadaceae</taxon>
        <taxon>Sphingomonas</taxon>
    </lineage>
</organism>
<keyword evidence="5" id="KW-1185">Reference proteome</keyword>
<dbReference type="EMBL" id="JACHNX010000005">
    <property type="protein sequence ID" value="MBB4609507.1"/>
    <property type="molecule type" value="Genomic_DNA"/>
</dbReference>
<reference evidence="4" key="2">
    <citation type="submission" date="2021-01" db="EMBL/GenBank/DDBJ databases">
        <title>Genome Sequencing of Type Strains.</title>
        <authorList>
            <person name="Lemaire J.F."/>
            <person name="Inderbitzin P."/>
            <person name="Collins S.B."/>
            <person name="Wespe N."/>
            <person name="Knight-Connoni V."/>
        </authorList>
    </citation>
    <scope>NUCLEOTIDE SEQUENCE</scope>
    <source>
        <strain evidence="4">DSM 14562</strain>
    </source>
</reference>
<feature type="coiled-coil region" evidence="1">
    <location>
        <begin position="30"/>
        <end position="57"/>
    </location>
</feature>
<dbReference type="EMBL" id="JAFHKU010000135">
    <property type="protein sequence ID" value="MBN3560241.1"/>
    <property type="molecule type" value="Genomic_DNA"/>
</dbReference>
<gene>
    <name evidence="3" type="ORF">GGQ89_001726</name>
    <name evidence="4" type="ORF">JYA60_18625</name>
</gene>
<keyword evidence="1" id="KW-0175">Coiled coil</keyword>
<evidence type="ECO:0000256" key="1">
    <source>
        <dbReference type="SAM" id="Coils"/>
    </source>
</evidence>
<keyword evidence="2" id="KW-0812">Transmembrane</keyword>
<comment type="caution">
    <text evidence="4">The sequence shown here is derived from an EMBL/GenBank/DDBJ whole genome shotgun (WGS) entry which is preliminary data.</text>
</comment>